<dbReference type="GO" id="GO:0004177">
    <property type="term" value="F:aminopeptidase activity"/>
    <property type="evidence" value="ECO:0007669"/>
    <property type="project" value="UniProtKB-KW"/>
</dbReference>
<gene>
    <name evidence="1" type="ORF">QRD43_06985</name>
</gene>
<dbReference type="Pfam" id="PF10023">
    <property type="entry name" value="Aminopep"/>
    <property type="match status" value="1"/>
</dbReference>
<accession>A0ABT7LJ29</accession>
<organism evidence="1 2">
    <name type="scientific">Roseateles subflavus</name>
    <dbReference type="NCBI Taxonomy" id="3053353"/>
    <lineage>
        <taxon>Bacteria</taxon>
        <taxon>Pseudomonadati</taxon>
        <taxon>Pseudomonadota</taxon>
        <taxon>Betaproteobacteria</taxon>
        <taxon>Burkholderiales</taxon>
        <taxon>Sphaerotilaceae</taxon>
        <taxon>Roseateles</taxon>
    </lineage>
</organism>
<comment type="caution">
    <text evidence="1">The sequence shown here is derived from an EMBL/GenBank/DDBJ whole genome shotgun (WGS) entry which is preliminary data.</text>
</comment>
<evidence type="ECO:0000313" key="2">
    <source>
        <dbReference type="Proteomes" id="UP001238603"/>
    </source>
</evidence>
<dbReference type="InterPro" id="IPR014553">
    <property type="entry name" value="Aminopept"/>
</dbReference>
<dbReference type="Proteomes" id="UP001238603">
    <property type="component" value="Unassembled WGS sequence"/>
</dbReference>
<name>A0ABT7LJ29_9BURK</name>
<keyword evidence="2" id="KW-1185">Reference proteome</keyword>
<sequence length="360" mass="39690">MIGVASGCPGRLVRAGLAALLAGLLGGCAQLGYLGQAVGGHWKLSQAARPVDQWLSQPDLDPVLRERLQLSQRLRDYAVSALGLPDNASYRRYADLGRPAAVWNVVAAPPFSLRLKTWCYPLMGCAGYRGYFDYAAARSLAAQLQAEGWEVQVYPVPAYSTLGFGNWLGGDPLLNTFIRDGEGELAGLIFHELAHQQAYAADDTEFNESYATAVERMGARRWLAEHGGAEAAVAYERQRRRRDEFLALALRGRERLAAAYAQDLTPTAREDAKREALAAIQSDYRAWRDGPWQGWAGYDGWFARANNASFGVLAAYHGLVPAFERLFVAQGSDWARFHAEVRRLAALPKSRRRLELGTSE</sequence>
<reference evidence="1 2" key="1">
    <citation type="submission" date="2023-06" db="EMBL/GenBank/DDBJ databases">
        <title>Pelomonas sp. APW6 16S ribosomal RNA gene genome sequencing and assembly.</title>
        <authorList>
            <person name="Woo H."/>
        </authorList>
    </citation>
    <scope>NUCLEOTIDE SEQUENCE [LARGE SCALE GENOMIC DNA]</scope>
    <source>
        <strain evidence="1 2">APW6</strain>
    </source>
</reference>
<proteinExistence type="predicted"/>
<dbReference type="PIRSF" id="PIRSF029285">
    <property type="entry name" value="Aminopept"/>
    <property type="match status" value="1"/>
</dbReference>
<keyword evidence="1" id="KW-0378">Hydrolase</keyword>
<dbReference type="EMBL" id="JASVDS010000002">
    <property type="protein sequence ID" value="MDL5031650.1"/>
    <property type="molecule type" value="Genomic_DNA"/>
</dbReference>
<evidence type="ECO:0000313" key="1">
    <source>
        <dbReference type="EMBL" id="MDL5031650.1"/>
    </source>
</evidence>
<protein>
    <submittedName>
        <fullName evidence="1">Aminopeptidase</fullName>
    </submittedName>
</protein>
<keyword evidence="1" id="KW-0645">Protease</keyword>
<keyword evidence="1" id="KW-0031">Aminopeptidase</keyword>